<evidence type="ECO:0000313" key="3">
    <source>
        <dbReference type="Proteomes" id="UP000182235"/>
    </source>
</evidence>
<proteinExistence type="predicted"/>
<dbReference type="VEuPathDB" id="FungiDB:AJ78_08233"/>
<organism evidence="2 3">
    <name type="scientific">Emergomyces pasteurianus Ep9510</name>
    <dbReference type="NCBI Taxonomy" id="1447872"/>
    <lineage>
        <taxon>Eukaryota</taxon>
        <taxon>Fungi</taxon>
        <taxon>Dikarya</taxon>
        <taxon>Ascomycota</taxon>
        <taxon>Pezizomycotina</taxon>
        <taxon>Eurotiomycetes</taxon>
        <taxon>Eurotiomycetidae</taxon>
        <taxon>Onygenales</taxon>
        <taxon>Ajellomycetaceae</taxon>
        <taxon>Emergomyces</taxon>
    </lineage>
</organism>
<accession>A0A1J9Q3P1</accession>
<dbReference type="STRING" id="1447872.A0A1J9Q3P1"/>
<evidence type="ECO:0000313" key="2">
    <source>
        <dbReference type="EMBL" id="OJD10871.1"/>
    </source>
</evidence>
<dbReference type="Proteomes" id="UP000182235">
    <property type="component" value="Unassembled WGS sequence"/>
</dbReference>
<sequence length="295" mass="32251">MADPLSITASVVTIATLAYASSKSLYQTISGICNAPQNLVHLKTDIEMLCEAIMSLQRGLEENGIDAALSDAQRSNLCEIKPILEACQKACDAFKGKMERFMSHSSDGHIALRDRLKMHVQEKEIVAFEAQLGSYKSTLIVALEFTVLKTTSENLTTAKSLEAKIEDITVRLTGQMQGLQIGLQAVFDASSGSKEPIMQHWLTEAQQSEVLHAIEQQSIALSHCYRACMAALEETTKVTGHMYKYVTASNEARLLMGDLGNAKSSTLHKFNNINVRGGWVVAGNMAGESAKDFFK</sequence>
<dbReference type="AlphaFoldDB" id="A0A1J9Q3P1"/>
<dbReference type="Pfam" id="PF17111">
    <property type="entry name" value="PigL_N"/>
    <property type="match status" value="1"/>
</dbReference>
<dbReference type="EMBL" id="LGRN01000671">
    <property type="protein sequence ID" value="OJD10871.1"/>
    <property type="molecule type" value="Genomic_DNA"/>
</dbReference>
<dbReference type="OrthoDB" id="4205875at2759"/>
<keyword evidence="3" id="KW-1185">Reference proteome</keyword>
<gene>
    <name evidence="2" type="ORF">AJ78_08233</name>
</gene>
<dbReference type="InterPro" id="IPR031348">
    <property type="entry name" value="PigL_N"/>
</dbReference>
<comment type="caution">
    <text evidence="2">The sequence shown here is derived from an EMBL/GenBank/DDBJ whole genome shotgun (WGS) entry which is preliminary data.</text>
</comment>
<name>A0A1J9Q3P1_9EURO</name>
<protein>
    <recommendedName>
        <fullName evidence="1">Azaphilone pigments biosynthesis cluster protein L N-terminal domain-containing protein</fullName>
    </recommendedName>
</protein>
<feature type="domain" description="Azaphilone pigments biosynthesis cluster protein L N-terminal" evidence="1">
    <location>
        <begin position="2"/>
        <end position="194"/>
    </location>
</feature>
<reference evidence="2 3" key="1">
    <citation type="submission" date="2015-07" db="EMBL/GenBank/DDBJ databases">
        <title>Emmonsia species relationships and genome sequence.</title>
        <authorList>
            <consortium name="The Broad Institute Genomics Platform"/>
            <person name="Cuomo C.A."/>
            <person name="Munoz J.F."/>
            <person name="Imamovic A."/>
            <person name="Priest M.E."/>
            <person name="Young S."/>
            <person name="Clay O.K."/>
            <person name="McEwen J.G."/>
        </authorList>
    </citation>
    <scope>NUCLEOTIDE SEQUENCE [LARGE SCALE GENOMIC DNA]</scope>
    <source>
        <strain evidence="2 3">UAMH 9510</strain>
    </source>
</reference>
<evidence type="ECO:0000259" key="1">
    <source>
        <dbReference type="Pfam" id="PF17111"/>
    </source>
</evidence>